<keyword evidence="2" id="KW-1185">Reference proteome</keyword>
<proteinExistence type="predicted"/>
<evidence type="ECO:0000313" key="1">
    <source>
        <dbReference type="EMBL" id="XFO72272.1"/>
    </source>
</evidence>
<protein>
    <submittedName>
        <fullName evidence="1">Uncharacterized protein</fullName>
    </submittedName>
</protein>
<accession>A0ABZ3J1Q2</accession>
<dbReference type="EMBL" id="CP155571">
    <property type="protein sequence ID" value="XFO72272.1"/>
    <property type="molecule type" value="Genomic_DNA"/>
</dbReference>
<reference evidence="1" key="1">
    <citation type="submission" date="2024-05" db="EMBL/GenBank/DDBJ databases">
        <title>Isolation and characterization of Sporomusa carbonis sp. nov., a carboxydotrophic hydrogenogen in the genus of Sporomusa isolated from a charcoal burning pile.</title>
        <authorList>
            <person name="Boeer T."/>
            <person name="Rosenbaum F."/>
            <person name="Eysell L."/>
            <person name="Mueller V."/>
            <person name="Daniel R."/>
            <person name="Poehlein A."/>
        </authorList>
    </citation>
    <scope>NUCLEOTIDE SEQUENCE [LARGE SCALE GENOMIC DNA]</scope>
    <source>
        <strain evidence="1">DSM 3132</strain>
    </source>
</reference>
<gene>
    <name evidence="1" type="ORF">SPACI_023180</name>
</gene>
<name>A0ABZ3J1Q2_SPOA4</name>
<organism evidence="1 2">
    <name type="scientific">Sporomusa acidovorans (strain ATCC 49682 / DSM 3132 / Mol)</name>
    <dbReference type="NCBI Taxonomy" id="1123286"/>
    <lineage>
        <taxon>Bacteria</taxon>
        <taxon>Bacillati</taxon>
        <taxon>Bacillota</taxon>
        <taxon>Negativicutes</taxon>
        <taxon>Selenomonadales</taxon>
        <taxon>Sporomusaceae</taxon>
        <taxon>Sporomusa</taxon>
    </lineage>
</organism>
<evidence type="ECO:0000313" key="2">
    <source>
        <dbReference type="Proteomes" id="UP000216052"/>
    </source>
</evidence>
<sequence length="72" mass="8636">MLFITFYLVTLLAVILWYWHKDKLEDNSILLDRKNGTSPGAPRTNRRVYPIQIYTLVRCAPIYSYLRHYESK</sequence>
<dbReference type="Proteomes" id="UP000216052">
    <property type="component" value="Chromosome"/>
</dbReference>